<dbReference type="GO" id="GO:0003676">
    <property type="term" value="F:nucleic acid binding"/>
    <property type="evidence" value="ECO:0007669"/>
    <property type="project" value="InterPro"/>
</dbReference>
<feature type="compositionally biased region" description="Basic and acidic residues" evidence="1">
    <location>
        <begin position="495"/>
        <end position="512"/>
    </location>
</feature>
<evidence type="ECO:0000313" key="5">
    <source>
        <dbReference type="Proteomes" id="UP000813462"/>
    </source>
</evidence>
<feature type="domain" description="U1-type" evidence="3">
    <location>
        <begin position="548"/>
        <end position="582"/>
    </location>
</feature>
<feature type="compositionally biased region" description="Polar residues" evidence="1">
    <location>
        <begin position="425"/>
        <end position="435"/>
    </location>
</feature>
<feature type="region of interest" description="Disordered" evidence="1">
    <location>
        <begin position="493"/>
        <end position="515"/>
    </location>
</feature>
<feature type="region of interest" description="Disordered" evidence="1">
    <location>
        <begin position="390"/>
        <end position="451"/>
    </location>
</feature>
<name>A0A978W2H8_ZIZJJ</name>
<dbReference type="PANTHER" id="PTHR47487:SF8">
    <property type="entry name" value="OS08G0270900 PROTEIN"/>
    <property type="match status" value="1"/>
</dbReference>
<proteinExistence type="predicted"/>
<dbReference type="AlphaFoldDB" id="A0A978W2H8"/>
<protein>
    <submittedName>
        <fullName evidence="4">Uncharacterized protein</fullName>
    </submittedName>
</protein>
<feature type="domain" description="C2H2-type" evidence="2">
    <location>
        <begin position="459"/>
        <end position="483"/>
    </location>
</feature>
<accession>A0A978W2H8</accession>
<dbReference type="SMART" id="SM00355">
    <property type="entry name" value="ZnF_C2H2"/>
    <property type="match status" value="4"/>
</dbReference>
<dbReference type="GO" id="GO:0008270">
    <property type="term" value="F:zinc ion binding"/>
    <property type="evidence" value="ECO:0007669"/>
    <property type="project" value="InterPro"/>
</dbReference>
<sequence>MEFKFRAVDDRPISYILPSSGFRHSSTQVPGVGFPSMDFPINHDPMRNPMRNHIDYWEAIVREREKERIREEILATEIAKRRVLEAEVRRELAVLEREMAIRRGGPEGLSLEERWVSRRFDGPRLPPSHPLDDPLPFHSRSTACDMFPLPRHPDAISPDLKPSSDDKLIVLAGNNLTDDTFDPLELDFSSVDSLGEGHPAKPKSNLSGAKRKAMAPAVVPFSLKKPKEEWSCALCQFSAISQRKLNEHLEGAKHKALEEELRARRKRKNPKNSPLLKKMTWKRYKLTESNDAGNSILGAYVEQKSLKHYETWNGSAKKSRCIKDMKFKREELLMQKFKHAENTNKMNGAEIVQKVEKTAELKNKNDFKFWCELCQVGAYSETVMKDHKKGKKHMESLQHNETWNGSEKEDDTKDIEFKSEEQPAQKFQSSENLNEVNGAELVKGEEKPAEPKDKKNFRFWCEICQVGANCVIKMEEHKNGKRHMAKLKLKVRPNGSERKKENTKDVLQESKSKIKKQQMQKCQNSKKLNEKNAAETVQGVEKKAQHKDFKFWCEICEVGAYCPVVMKDHKGGKKHFRRVEEVKTK</sequence>
<reference evidence="4" key="1">
    <citation type="journal article" date="2021" name="Front. Plant Sci.">
        <title>Chromosome-Scale Genome Assembly for Chinese Sour Jujube and Insights Into Its Genome Evolution and Domestication Signature.</title>
        <authorList>
            <person name="Shen L.-Y."/>
            <person name="Luo H."/>
            <person name="Wang X.-L."/>
            <person name="Wang X.-M."/>
            <person name="Qiu X.-J."/>
            <person name="Liu H."/>
            <person name="Zhou S.-S."/>
            <person name="Jia K.-H."/>
            <person name="Nie S."/>
            <person name="Bao Y.-T."/>
            <person name="Zhang R.-G."/>
            <person name="Yun Q.-Z."/>
            <person name="Chai Y.-H."/>
            <person name="Lu J.-Y."/>
            <person name="Li Y."/>
            <person name="Zhao S.-W."/>
            <person name="Mao J.-F."/>
            <person name="Jia S.-G."/>
            <person name="Mao Y.-M."/>
        </authorList>
    </citation>
    <scope>NUCLEOTIDE SEQUENCE</scope>
    <source>
        <strain evidence="4">AT0</strain>
        <tissue evidence="4">Leaf</tissue>
    </source>
</reference>
<feature type="domain" description="C2H2-type" evidence="2">
    <location>
        <begin position="369"/>
        <end position="393"/>
    </location>
</feature>
<evidence type="ECO:0000313" key="4">
    <source>
        <dbReference type="EMBL" id="KAH7546162.1"/>
    </source>
</evidence>
<dbReference type="InterPro" id="IPR036236">
    <property type="entry name" value="Znf_C2H2_sf"/>
</dbReference>
<evidence type="ECO:0000259" key="2">
    <source>
        <dbReference type="SMART" id="SM00355"/>
    </source>
</evidence>
<feature type="domain" description="U1-type" evidence="3">
    <location>
        <begin position="366"/>
        <end position="400"/>
    </location>
</feature>
<feature type="compositionally biased region" description="Basic and acidic residues" evidence="1">
    <location>
        <begin position="442"/>
        <end position="451"/>
    </location>
</feature>
<organism evidence="4 5">
    <name type="scientific">Ziziphus jujuba var. spinosa</name>
    <dbReference type="NCBI Taxonomy" id="714518"/>
    <lineage>
        <taxon>Eukaryota</taxon>
        <taxon>Viridiplantae</taxon>
        <taxon>Streptophyta</taxon>
        <taxon>Embryophyta</taxon>
        <taxon>Tracheophyta</taxon>
        <taxon>Spermatophyta</taxon>
        <taxon>Magnoliopsida</taxon>
        <taxon>eudicotyledons</taxon>
        <taxon>Gunneridae</taxon>
        <taxon>Pentapetalae</taxon>
        <taxon>rosids</taxon>
        <taxon>fabids</taxon>
        <taxon>Rosales</taxon>
        <taxon>Rhamnaceae</taxon>
        <taxon>Paliureae</taxon>
        <taxon>Ziziphus</taxon>
    </lineage>
</organism>
<dbReference type="PANTHER" id="PTHR47487">
    <property type="entry name" value="OS06G0651300 PROTEIN-RELATED"/>
    <property type="match status" value="1"/>
</dbReference>
<feature type="domain" description="C2H2-type" evidence="2">
    <location>
        <begin position="230"/>
        <end position="254"/>
    </location>
</feature>
<comment type="caution">
    <text evidence="4">The sequence shown here is derived from an EMBL/GenBank/DDBJ whole genome shotgun (WGS) entry which is preliminary data.</text>
</comment>
<feature type="compositionally biased region" description="Basic and acidic residues" evidence="1">
    <location>
        <begin position="406"/>
        <end position="423"/>
    </location>
</feature>
<dbReference type="Pfam" id="PF12874">
    <property type="entry name" value="zf-met"/>
    <property type="match status" value="4"/>
</dbReference>
<feature type="domain" description="C2H2-type" evidence="2">
    <location>
        <begin position="551"/>
        <end position="575"/>
    </location>
</feature>
<dbReference type="EMBL" id="JAEACU010000001">
    <property type="protein sequence ID" value="KAH7546162.1"/>
    <property type="molecule type" value="Genomic_DNA"/>
</dbReference>
<dbReference type="SMART" id="SM00451">
    <property type="entry name" value="ZnF_U1"/>
    <property type="match status" value="4"/>
</dbReference>
<evidence type="ECO:0000259" key="3">
    <source>
        <dbReference type="SMART" id="SM00451"/>
    </source>
</evidence>
<dbReference type="Proteomes" id="UP000813462">
    <property type="component" value="Unassembled WGS sequence"/>
</dbReference>
<dbReference type="InterPro" id="IPR003604">
    <property type="entry name" value="Matrin/U1-like-C_Znf_C2H2"/>
</dbReference>
<gene>
    <name evidence="4" type="ORF">FEM48_Zijuj01G0171200</name>
</gene>
<dbReference type="SUPFAM" id="SSF57667">
    <property type="entry name" value="beta-beta-alpha zinc fingers"/>
    <property type="match status" value="4"/>
</dbReference>
<dbReference type="Gene3D" id="3.30.160.60">
    <property type="entry name" value="Classic Zinc Finger"/>
    <property type="match status" value="4"/>
</dbReference>
<dbReference type="InterPro" id="IPR013087">
    <property type="entry name" value="Znf_C2H2_type"/>
</dbReference>
<feature type="domain" description="U1-type" evidence="3">
    <location>
        <begin position="456"/>
        <end position="490"/>
    </location>
</feature>
<evidence type="ECO:0000256" key="1">
    <source>
        <dbReference type="SAM" id="MobiDB-lite"/>
    </source>
</evidence>
<feature type="domain" description="U1-type" evidence="3">
    <location>
        <begin position="227"/>
        <end position="261"/>
    </location>
</feature>